<organism evidence="6 7">
    <name type="scientific">Sediminibacterium ginsengisoli</name>
    <dbReference type="NCBI Taxonomy" id="413434"/>
    <lineage>
        <taxon>Bacteria</taxon>
        <taxon>Pseudomonadati</taxon>
        <taxon>Bacteroidota</taxon>
        <taxon>Chitinophagia</taxon>
        <taxon>Chitinophagales</taxon>
        <taxon>Chitinophagaceae</taxon>
        <taxon>Sediminibacterium</taxon>
    </lineage>
</organism>
<dbReference type="AlphaFoldDB" id="A0A1T4L3C1"/>
<evidence type="ECO:0000259" key="5">
    <source>
        <dbReference type="PROSITE" id="PS51352"/>
    </source>
</evidence>
<dbReference type="GO" id="GO:0017004">
    <property type="term" value="P:cytochrome complex assembly"/>
    <property type="evidence" value="ECO:0007669"/>
    <property type="project" value="UniProtKB-KW"/>
</dbReference>
<proteinExistence type="predicted"/>
<dbReference type="GO" id="GO:0030313">
    <property type="term" value="C:cell envelope"/>
    <property type="evidence" value="ECO:0007669"/>
    <property type="project" value="UniProtKB-SubCell"/>
</dbReference>
<dbReference type="OrthoDB" id="6399635at2"/>
<dbReference type="RefSeq" id="WP_078830236.1">
    <property type="nucleotide sequence ID" value="NZ_FUWH01000002.1"/>
</dbReference>
<dbReference type="Proteomes" id="UP000190888">
    <property type="component" value="Unassembled WGS sequence"/>
</dbReference>
<dbReference type="Pfam" id="PF14289">
    <property type="entry name" value="DUF4369"/>
    <property type="match status" value="1"/>
</dbReference>
<evidence type="ECO:0000256" key="1">
    <source>
        <dbReference type="ARBA" id="ARBA00004196"/>
    </source>
</evidence>
<gene>
    <name evidence="6" type="ORF">SAMN04488132_102277</name>
</gene>
<evidence type="ECO:0000256" key="4">
    <source>
        <dbReference type="ARBA" id="ARBA00023284"/>
    </source>
</evidence>
<reference evidence="6 7" key="1">
    <citation type="submission" date="2017-02" db="EMBL/GenBank/DDBJ databases">
        <authorList>
            <person name="Peterson S.W."/>
        </authorList>
    </citation>
    <scope>NUCLEOTIDE SEQUENCE [LARGE SCALE GENOMIC DNA]</scope>
    <source>
        <strain evidence="6 7">DSM 22335</strain>
    </source>
</reference>
<dbReference type="InterPro" id="IPR013766">
    <property type="entry name" value="Thioredoxin_domain"/>
</dbReference>
<dbReference type="InterPro" id="IPR050553">
    <property type="entry name" value="Thioredoxin_ResA/DsbE_sf"/>
</dbReference>
<keyword evidence="3" id="KW-1015">Disulfide bond</keyword>
<evidence type="ECO:0000256" key="2">
    <source>
        <dbReference type="ARBA" id="ARBA00022748"/>
    </source>
</evidence>
<dbReference type="PROSITE" id="PS51352">
    <property type="entry name" value="THIOREDOXIN_2"/>
    <property type="match status" value="1"/>
</dbReference>
<keyword evidence="7" id="KW-1185">Reference proteome</keyword>
<evidence type="ECO:0000256" key="3">
    <source>
        <dbReference type="ARBA" id="ARBA00023157"/>
    </source>
</evidence>
<dbReference type="SUPFAM" id="SSF52833">
    <property type="entry name" value="Thioredoxin-like"/>
    <property type="match status" value="1"/>
</dbReference>
<dbReference type="PANTHER" id="PTHR42852:SF6">
    <property type="entry name" value="THIOL:DISULFIDE INTERCHANGE PROTEIN DSBE"/>
    <property type="match status" value="1"/>
</dbReference>
<dbReference type="GO" id="GO:0016209">
    <property type="term" value="F:antioxidant activity"/>
    <property type="evidence" value="ECO:0007669"/>
    <property type="project" value="InterPro"/>
</dbReference>
<dbReference type="EMBL" id="FUWH01000002">
    <property type="protein sequence ID" value="SJZ49206.1"/>
    <property type="molecule type" value="Genomic_DNA"/>
</dbReference>
<dbReference type="Pfam" id="PF00578">
    <property type="entry name" value="AhpC-TSA"/>
    <property type="match status" value="1"/>
</dbReference>
<sequence>MKKICIALLLPLAGIAQTRQNNGFEVKGNISGLKDSTVVYLINGMNGKTVATSTARKGVFTLRGSVTSPELHRVGFAGRPEAFEIFLGNESVTATGDVTTIANAVIKGSPTQDDYQVYKDRFNPLKEKVVGTATLIDPEKDPARKDSLVKAFNVYKNEVIATAANYVKERPASPVSAFILFAISPLMSSIEELEANYNQLQPAALQNTYAKALASTIENSKIGMVGTQALPFTQKDTANKPVSLASFKGKYVLIDFWASWCRPCRMENPNVVKAYTQYKNKNFTVLGVSLDQSKESWLKAIKEDKLTWTHVSDLQYWNNAVAQLYRITSIPANLLLDPTGKIIGKDLRAEELQETLKNLLK</sequence>
<dbReference type="STRING" id="413434.SAMN04488132_102277"/>
<keyword evidence="4" id="KW-0676">Redox-active center</keyword>
<protein>
    <submittedName>
        <fullName evidence="6">Peroxiredoxin</fullName>
    </submittedName>
</protein>
<dbReference type="PANTHER" id="PTHR42852">
    <property type="entry name" value="THIOL:DISULFIDE INTERCHANGE PROTEIN DSBE"/>
    <property type="match status" value="1"/>
</dbReference>
<evidence type="ECO:0000313" key="6">
    <source>
        <dbReference type="EMBL" id="SJZ49206.1"/>
    </source>
</evidence>
<comment type="subcellular location">
    <subcellularLocation>
        <location evidence="1">Cell envelope</location>
    </subcellularLocation>
</comment>
<dbReference type="CDD" id="cd02966">
    <property type="entry name" value="TlpA_like_family"/>
    <property type="match status" value="1"/>
</dbReference>
<dbReference type="InterPro" id="IPR000866">
    <property type="entry name" value="AhpC/TSA"/>
</dbReference>
<dbReference type="InterPro" id="IPR025380">
    <property type="entry name" value="DUF4369"/>
</dbReference>
<keyword evidence="2" id="KW-0201">Cytochrome c-type biogenesis</keyword>
<accession>A0A1T4L3C1</accession>
<dbReference type="GO" id="GO:0016491">
    <property type="term" value="F:oxidoreductase activity"/>
    <property type="evidence" value="ECO:0007669"/>
    <property type="project" value="InterPro"/>
</dbReference>
<dbReference type="Gene3D" id="3.40.30.10">
    <property type="entry name" value="Glutaredoxin"/>
    <property type="match status" value="1"/>
</dbReference>
<feature type="domain" description="Thioredoxin" evidence="5">
    <location>
        <begin position="223"/>
        <end position="361"/>
    </location>
</feature>
<dbReference type="InterPro" id="IPR036249">
    <property type="entry name" value="Thioredoxin-like_sf"/>
</dbReference>
<name>A0A1T4L3C1_9BACT</name>
<evidence type="ECO:0000313" key="7">
    <source>
        <dbReference type="Proteomes" id="UP000190888"/>
    </source>
</evidence>